<dbReference type="GO" id="GO:0005093">
    <property type="term" value="F:Rab GDP-dissociation inhibitor activity"/>
    <property type="evidence" value="ECO:0007669"/>
    <property type="project" value="InterPro"/>
</dbReference>
<dbReference type="Gene3D" id="3.50.50.60">
    <property type="entry name" value="FAD/NAD(P)-binding domain"/>
    <property type="match status" value="1"/>
</dbReference>
<dbReference type="PANTHER" id="PTHR11787:SF8">
    <property type="entry name" value="RAB GDP DISSOCIATION INHIBITOR"/>
    <property type="match status" value="1"/>
</dbReference>
<sequence length="485" mass="53819">MVSCRHSCAKSFLDFLARIPDNIMEGESKQEFDWLPSGTEALADGEYDAIVLGTGLKECILSGLMATKGLKVLHLDRNNYYGGDCASLNLSNLYTKFRGENAEPLAGLGSNRDYNIDLIPKFIMACGKLVKILLHTKVTRYLEFKNVDGSYVYKGSRIYKVPATGEEALSSSLMGIFEKRRFRGLIMYIYNYEEENPDTHQGLDLFKQPMSDVYAKFGVDANTQSFTGHAMALMRDDNYINRPAIETVRAIKMYTYSLERYGKSPYIYPIYGLGGLPEGFSRLCAIHGGTFMLNRGVDEVLIENGKAWGIRSGNEVAKGKLIIGDPSYFPKEKTRSVGKVVRSIFILRHPVANTNNSESCQIIIPAAQANRRNDVYVCVVSFAHCVAAKDTYIAIVSTTVETSTPLAEIEIGVSLLGEYVDRFDEVSDQLEPVGTGASDNCYISSSYDATSHFETTSDDVLSLYQRITGEQLDMTINADTTEADQ</sequence>
<dbReference type="VEuPathDB" id="FungiDB:H310_06034"/>
<organism evidence="3 4">
    <name type="scientific">Aphanomyces invadans</name>
    <dbReference type="NCBI Taxonomy" id="157072"/>
    <lineage>
        <taxon>Eukaryota</taxon>
        <taxon>Sar</taxon>
        <taxon>Stramenopiles</taxon>
        <taxon>Oomycota</taxon>
        <taxon>Saprolegniomycetes</taxon>
        <taxon>Saprolegniales</taxon>
        <taxon>Verrucalvaceae</taxon>
        <taxon>Aphanomyces</taxon>
    </lineage>
</organism>
<comment type="similarity">
    <text evidence="1 2">Belongs to the Rab GDI family.</text>
</comment>
<dbReference type="AlphaFoldDB" id="A0A3R6Z2S9"/>
<dbReference type="GO" id="GO:0005737">
    <property type="term" value="C:cytoplasm"/>
    <property type="evidence" value="ECO:0007669"/>
    <property type="project" value="TreeGrafter"/>
</dbReference>
<dbReference type="GO" id="GO:0015031">
    <property type="term" value="P:protein transport"/>
    <property type="evidence" value="ECO:0007669"/>
    <property type="project" value="InterPro"/>
</dbReference>
<dbReference type="InterPro" id="IPR000806">
    <property type="entry name" value="RabGDI"/>
</dbReference>
<dbReference type="Gene3D" id="3.30.519.10">
    <property type="entry name" value="Guanine Nucleotide Dissociation Inhibitor, domain 2"/>
    <property type="match status" value="1"/>
</dbReference>
<dbReference type="InterPro" id="IPR018203">
    <property type="entry name" value="GDP_dissociation_inhibitor"/>
</dbReference>
<evidence type="ECO:0000256" key="2">
    <source>
        <dbReference type="RuleBase" id="RU363124"/>
    </source>
</evidence>
<dbReference type="SUPFAM" id="SSF51905">
    <property type="entry name" value="FAD/NAD(P)-binding domain"/>
    <property type="match status" value="2"/>
</dbReference>
<gene>
    <name evidence="3" type="ORF">DYB32_002318</name>
</gene>
<dbReference type="EMBL" id="QUSY01000118">
    <property type="protein sequence ID" value="RHY32715.1"/>
    <property type="molecule type" value="Genomic_DNA"/>
</dbReference>
<dbReference type="Gene3D" id="1.10.405.10">
    <property type="entry name" value="Guanine Nucleotide Dissociation Inhibitor, domain 1"/>
    <property type="match status" value="1"/>
</dbReference>
<name>A0A3R6Z2S9_9STRA</name>
<dbReference type="FunFam" id="1.10.405.10:FF:000001">
    <property type="entry name" value="Rab GDP dissociation inhibitor"/>
    <property type="match status" value="1"/>
</dbReference>
<protein>
    <recommendedName>
        <fullName evidence="2">Rab GDP dissociation inhibitor</fullName>
    </recommendedName>
</protein>
<dbReference type="PANTHER" id="PTHR11787">
    <property type="entry name" value="RAB GDP-DISSOCIATION INHIBITOR"/>
    <property type="match status" value="1"/>
</dbReference>
<comment type="caution">
    <text evidence="3">The sequence shown here is derived from an EMBL/GenBank/DDBJ whole genome shotgun (WGS) entry which is preliminary data.</text>
</comment>
<evidence type="ECO:0000313" key="4">
    <source>
        <dbReference type="Proteomes" id="UP000285060"/>
    </source>
</evidence>
<dbReference type="GO" id="GO:0007264">
    <property type="term" value="P:small GTPase-mediated signal transduction"/>
    <property type="evidence" value="ECO:0007669"/>
    <property type="project" value="InterPro"/>
</dbReference>
<proteinExistence type="inferred from homology"/>
<dbReference type="Pfam" id="PF00996">
    <property type="entry name" value="GDI"/>
    <property type="match status" value="1"/>
</dbReference>
<dbReference type="PRINTS" id="PR00892">
    <property type="entry name" value="RABGDI"/>
</dbReference>
<reference evidence="3 4" key="1">
    <citation type="submission" date="2018-08" db="EMBL/GenBank/DDBJ databases">
        <title>Aphanomyces genome sequencing and annotation.</title>
        <authorList>
            <person name="Minardi D."/>
            <person name="Oidtmann B."/>
            <person name="Van Der Giezen M."/>
            <person name="Studholme D.J."/>
        </authorList>
    </citation>
    <scope>NUCLEOTIDE SEQUENCE [LARGE SCALE GENOMIC DNA]</scope>
    <source>
        <strain evidence="3 4">NJM0002</strain>
    </source>
</reference>
<keyword evidence="4" id="KW-1185">Reference proteome</keyword>
<accession>A0A3R6Z2S9</accession>
<dbReference type="Proteomes" id="UP000285060">
    <property type="component" value="Unassembled WGS sequence"/>
</dbReference>
<dbReference type="InterPro" id="IPR036188">
    <property type="entry name" value="FAD/NAD-bd_sf"/>
</dbReference>
<evidence type="ECO:0000256" key="1">
    <source>
        <dbReference type="ARBA" id="ARBA00005593"/>
    </source>
</evidence>
<dbReference type="GO" id="GO:0016192">
    <property type="term" value="P:vesicle-mediated transport"/>
    <property type="evidence" value="ECO:0007669"/>
    <property type="project" value="TreeGrafter"/>
</dbReference>
<dbReference type="PRINTS" id="PR00891">
    <property type="entry name" value="RABGDIREP"/>
</dbReference>
<evidence type="ECO:0000313" key="3">
    <source>
        <dbReference type="EMBL" id="RHY32715.1"/>
    </source>
</evidence>